<evidence type="ECO:0000256" key="9">
    <source>
        <dbReference type="RuleBase" id="RU361187"/>
    </source>
</evidence>
<dbReference type="SUPFAM" id="SSF49785">
    <property type="entry name" value="Galactose-binding domain-like"/>
    <property type="match status" value="1"/>
</dbReference>
<evidence type="ECO:0000256" key="8">
    <source>
        <dbReference type="PIRSR" id="PIRSR606710-2"/>
    </source>
</evidence>
<dbReference type="Proteomes" id="UP000520291">
    <property type="component" value="Unassembled WGS sequence"/>
</dbReference>
<dbReference type="InterPro" id="IPR006710">
    <property type="entry name" value="Glyco_hydro_43"/>
</dbReference>
<dbReference type="PANTHER" id="PTHR43772">
    <property type="entry name" value="ENDO-1,4-BETA-XYLANASE"/>
    <property type="match status" value="1"/>
</dbReference>
<proteinExistence type="inferred from homology"/>
<dbReference type="RefSeq" id="WP_004294661.1">
    <property type="nucleotide sequence ID" value="NZ_JABAGL010000001.1"/>
</dbReference>
<keyword evidence="2" id="KW-0624">Polysaccharide degradation</keyword>
<dbReference type="AlphaFoldDB" id="A0A415RV30"/>
<evidence type="ECO:0000256" key="6">
    <source>
        <dbReference type="ARBA" id="ARBA00023295"/>
    </source>
</evidence>
<evidence type="ECO:0000313" key="10">
    <source>
        <dbReference type="EMBL" id="NME84669.1"/>
    </source>
</evidence>
<dbReference type="GO" id="GO:0030246">
    <property type="term" value="F:carbohydrate binding"/>
    <property type="evidence" value="ECO:0007669"/>
    <property type="project" value="InterPro"/>
</dbReference>
<name>A0A415RV30_9BACE</name>
<dbReference type="CDD" id="cd04084">
    <property type="entry name" value="CBM6_xylanase-like"/>
    <property type="match status" value="1"/>
</dbReference>
<feature type="active site" description="Proton donor" evidence="7">
    <location>
        <position position="214"/>
    </location>
</feature>
<dbReference type="GO" id="GO:0004553">
    <property type="term" value="F:hydrolase activity, hydrolyzing O-glycosyl compounds"/>
    <property type="evidence" value="ECO:0007669"/>
    <property type="project" value="InterPro"/>
</dbReference>
<dbReference type="Pfam" id="PF03422">
    <property type="entry name" value="CBM_6"/>
    <property type="match status" value="1"/>
</dbReference>
<protein>
    <submittedName>
        <fullName evidence="10">Family 43 glycosylhydrolase</fullName>
    </submittedName>
</protein>
<accession>A0A415RV30</accession>
<comment type="caution">
    <text evidence="10">The sequence shown here is derived from an EMBL/GenBank/DDBJ whole genome shotgun (WGS) entry which is preliminary data.</text>
</comment>
<feature type="site" description="Important for catalytic activity, responsible for pKa modulation of the active site Glu and correct orientation of both the proton donor and substrate" evidence="8">
    <location>
        <position position="158"/>
    </location>
</feature>
<reference evidence="10 11" key="1">
    <citation type="submission" date="2020-04" db="EMBL/GenBank/DDBJ databases">
        <authorList>
            <person name="Hitch T.C.A."/>
            <person name="Wylensek D."/>
            <person name="Clavel T."/>
        </authorList>
    </citation>
    <scope>NUCLEOTIDE SEQUENCE [LARGE SCALE GENOMIC DNA]</scope>
    <source>
        <strain evidence="10 11">WCA3-601-WT-5E</strain>
    </source>
</reference>
<dbReference type="SUPFAM" id="SSF75005">
    <property type="entry name" value="Arabinanase/levansucrase/invertase"/>
    <property type="match status" value="1"/>
</dbReference>
<evidence type="ECO:0000256" key="1">
    <source>
        <dbReference type="ARBA" id="ARBA00009865"/>
    </source>
</evidence>
<dbReference type="Gene3D" id="2.60.120.260">
    <property type="entry name" value="Galactose-binding domain-like"/>
    <property type="match status" value="1"/>
</dbReference>
<keyword evidence="6 9" id="KW-0326">Glycosidase</keyword>
<keyword evidence="5" id="KW-0119">Carbohydrate metabolism</keyword>
<dbReference type="SMART" id="SM00606">
    <property type="entry name" value="CBD_IV"/>
    <property type="match status" value="1"/>
</dbReference>
<keyword evidence="2" id="KW-0858">Xylan degradation</keyword>
<organism evidence="10 11">
    <name type="scientific">Bacteroides eggerthii</name>
    <dbReference type="NCBI Taxonomy" id="28111"/>
    <lineage>
        <taxon>Bacteria</taxon>
        <taxon>Pseudomonadati</taxon>
        <taxon>Bacteroidota</taxon>
        <taxon>Bacteroidia</taxon>
        <taxon>Bacteroidales</taxon>
        <taxon>Bacteroidaceae</taxon>
        <taxon>Bacteroides</taxon>
    </lineage>
</organism>
<dbReference type="InterPro" id="IPR052176">
    <property type="entry name" value="Glycosyl_Hydrlase_43_Enz"/>
</dbReference>
<dbReference type="InterPro" id="IPR005084">
    <property type="entry name" value="CBM6"/>
</dbReference>
<evidence type="ECO:0000313" key="11">
    <source>
        <dbReference type="Proteomes" id="UP000520291"/>
    </source>
</evidence>
<dbReference type="CDD" id="cd18618">
    <property type="entry name" value="GH43_Xsa43E-like"/>
    <property type="match status" value="1"/>
</dbReference>
<dbReference type="InterPro" id="IPR023296">
    <property type="entry name" value="Glyco_hydro_beta-prop_sf"/>
</dbReference>
<sequence>MNKINYLNVFTVLLFLGALSLQRLQAQNRPVVQTKFTADPAPMVHNGTVYLYTSHDEDDAPEGMGRFLMKEWLLYSSTDMVNWTDHGAVASLKNFEWTENKENGAWAPHCIERNGKFYLYCPTPGGTGMGVLVADSPFGPFKDPIGKPLVMNSCEDIDPAILIDDDGQAYMYWGNPNLWYAKLNEDMVTISGDIVKDPLVRKEQGKIDQYHYQEGPWAYKRNGHYYMAYASTCCPEGIGYAMGKSAIGPWKFKGHIMQPDRRASGNHPGIIDYKGKTYMFGFNFLLNFRQTEKHHERRSVCVAEMKFNPDGTIQELPWWEEGTPIDPVGTLDPYKRTEAETIAWSEGLKTKSSASVGVYVTSVHVNDYIRVREVDFKKGAKSFEVSAASVSGGKIEIRLGNIDGQLLGVCNINSTGGAEIWQTFTTQVKKVKGVHDLYFVFKGGKGELFNLDYWKFK</sequence>
<evidence type="ECO:0000256" key="3">
    <source>
        <dbReference type="ARBA" id="ARBA00022729"/>
    </source>
</evidence>
<evidence type="ECO:0000256" key="2">
    <source>
        <dbReference type="ARBA" id="ARBA00022651"/>
    </source>
</evidence>
<evidence type="ECO:0000256" key="5">
    <source>
        <dbReference type="ARBA" id="ARBA00023277"/>
    </source>
</evidence>
<feature type="active site" description="Proton acceptor" evidence="7">
    <location>
        <position position="58"/>
    </location>
</feature>
<dbReference type="Gene3D" id="2.115.10.20">
    <property type="entry name" value="Glycosyl hydrolase domain, family 43"/>
    <property type="match status" value="1"/>
</dbReference>
<keyword evidence="3" id="KW-0732">Signal</keyword>
<dbReference type="PROSITE" id="PS51175">
    <property type="entry name" value="CBM6"/>
    <property type="match status" value="1"/>
</dbReference>
<gene>
    <name evidence="10" type="ORF">HF841_01265</name>
</gene>
<dbReference type="Pfam" id="PF04616">
    <property type="entry name" value="Glyco_hydro_43"/>
    <property type="match status" value="1"/>
</dbReference>
<evidence type="ECO:0000256" key="4">
    <source>
        <dbReference type="ARBA" id="ARBA00022801"/>
    </source>
</evidence>
<dbReference type="PANTHER" id="PTHR43772:SF2">
    <property type="entry name" value="PUTATIVE (AFU_ORTHOLOGUE AFUA_2G04480)-RELATED"/>
    <property type="match status" value="1"/>
</dbReference>
<keyword evidence="4 9" id="KW-0378">Hydrolase</keyword>
<comment type="similarity">
    <text evidence="1 9">Belongs to the glycosyl hydrolase 43 family.</text>
</comment>
<dbReference type="InterPro" id="IPR008979">
    <property type="entry name" value="Galactose-bd-like_sf"/>
</dbReference>
<dbReference type="EMBL" id="JABAGL010000001">
    <property type="protein sequence ID" value="NME84669.1"/>
    <property type="molecule type" value="Genomic_DNA"/>
</dbReference>
<dbReference type="GO" id="GO:0045493">
    <property type="term" value="P:xylan catabolic process"/>
    <property type="evidence" value="ECO:0007669"/>
    <property type="project" value="UniProtKB-KW"/>
</dbReference>
<dbReference type="InterPro" id="IPR006584">
    <property type="entry name" value="Cellulose-bd_IV"/>
</dbReference>
<evidence type="ECO:0000256" key="7">
    <source>
        <dbReference type="PIRSR" id="PIRSR606710-1"/>
    </source>
</evidence>